<evidence type="ECO:0000256" key="1">
    <source>
        <dbReference type="SAM" id="Phobius"/>
    </source>
</evidence>
<organism evidence="2 3">
    <name type="scientific">Pristionchus mayeri</name>
    <dbReference type="NCBI Taxonomy" id="1317129"/>
    <lineage>
        <taxon>Eukaryota</taxon>
        <taxon>Metazoa</taxon>
        <taxon>Ecdysozoa</taxon>
        <taxon>Nematoda</taxon>
        <taxon>Chromadorea</taxon>
        <taxon>Rhabditida</taxon>
        <taxon>Rhabditina</taxon>
        <taxon>Diplogasteromorpha</taxon>
        <taxon>Diplogasteroidea</taxon>
        <taxon>Neodiplogasteridae</taxon>
        <taxon>Pristionchus</taxon>
    </lineage>
</organism>
<feature type="transmembrane region" description="Helical" evidence="1">
    <location>
        <begin position="64"/>
        <end position="86"/>
    </location>
</feature>
<keyword evidence="1" id="KW-0472">Membrane</keyword>
<comment type="caution">
    <text evidence="2">The sequence shown here is derived from an EMBL/GenBank/DDBJ whole genome shotgun (WGS) entry which is preliminary data.</text>
</comment>
<name>A0AAN5CT05_9BILA</name>
<reference evidence="3" key="1">
    <citation type="submission" date="2022-10" db="EMBL/GenBank/DDBJ databases">
        <title>Genome assembly of Pristionchus species.</title>
        <authorList>
            <person name="Yoshida K."/>
            <person name="Sommer R.J."/>
        </authorList>
    </citation>
    <scope>NUCLEOTIDE SEQUENCE [LARGE SCALE GENOMIC DNA]</scope>
    <source>
        <strain evidence="3">RS5460</strain>
    </source>
</reference>
<dbReference type="Proteomes" id="UP001328107">
    <property type="component" value="Unassembled WGS sequence"/>
</dbReference>
<dbReference type="EMBL" id="BTRK01000004">
    <property type="protein sequence ID" value="GMR50096.1"/>
    <property type="molecule type" value="Genomic_DNA"/>
</dbReference>
<protein>
    <submittedName>
        <fullName evidence="2">Uncharacterized protein</fullName>
    </submittedName>
</protein>
<proteinExistence type="predicted"/>
<feature type="transmembrane region" description="Helical" evidence="1">
    <location>
        <begin position="92"/>
        <end position="110"/>
    </location>
</feature>
<evidence type="ECO:0000313" key="3">
    <source>
        <dbReference type="Proteomes" id="UP001328107"/>
    </source>
</evidence>
<keyword evidence="3" id="KW-1185">Reference proteome</keyword>
<accession>A0AAN5CT05</accession>
<keyword evidence="1" id="KW-0812">Transmembrane</keyword>
<evidence type="ECO:0000313" key="2">
    <source>
        <dbReference type="EMBL" id="GMR50096.1"/>
    </source>
</evidence>
<gene>
    <name evidence="2" type="ORF">PMAYCL1PPCAC_20291</name>
</gene>
<feature type="non-terminal residue" evidence="2">
    <location>
        <position position="124"/>
    </location>
</feature>
<feature type="non-terminal residue" evidence="2">
    <location>
        <position position="1"/>
    </location>
</feature>
<sequence length="124" mass="13758">LLLRICGGIIDNDPPVRSNMASLNGDCLCPGSFRILRVYSSNTSVDIYVTRTIKQSKIVSVRTLELTALSTLSILLTFLSVLANFLFPFGRIAIAFAVSAMNPPLVALLTRRTKVYTNFFNWLE</sequence>
<dbReference type="AlphaFoldDB" id="A0AAN5CT05"/>
<keyword evidence="1" id="KW-1133">Transmembrane helix</keyword>